<keyword evidence="1" id="KW-0472">Membrane</keyword>
<evidence type="ECO:0000313" key="3">
    <source>
        <dbReference type="Proteomes" id="UP000236497"/>
    </source>
</evidence>
<proteinExistence type="predicted"/>
<name>A0A0H5SJD7_HERHM</name>
<keyword evidence="3" id="KW-1185">Reference proteome</keyword>
<dbReference type="InterPro" id="IPR008407">
    <property type="entry name" value="Brnchd-chn_aa_trnsp_AzlD"/>
</dbReference>
<evidence type="ECO:0000256" key="1">
    <source>
        <dbReference type="SAM" id="Phobius"/>
    </source>
</evidence>
<feature type="transmembrane region" description="Helical" evidence="1">
    <location>
        <begin position="70"/>
        <end position="87"/>
    </location>
</feature>
<keyword evidence="1" id="KW-0812">Transmembrane</keyword>
<accession>A0A0H5SJD7</accession>
<dbReference type="Proteomes" id="UP000236497">
    <property type="component" value="Unassembled WGS sequence"/>
</dbReference>
<dbReference type="Pfam" id="PF05437">
    <property type="entry name" value="AzlD"/>
    <property type="match status" value="1"/>
</dbReference>
<dbReference type="PIRSF" id="PIRSF003203">
    <property type="entry name" value="AzlD"/>
    <property type="match status" value="1"/>
</dbReference>
<feature type="transmembrane region" description="Helical" evidence="1">
    <location>
        <begin position="42"/>
        <end position="58"/>
    </location>
</feature>
<reference evidence="2 3" key="1">
    <citation type="submission" date="2015-06" db="EMBL/GenBank/DDBJ databases">
        <authorList>
            <person name="Wibberg Daniel"/>
        </authorList>
    </citation>
    <scope>NUCLEOTIDE SEQUENCE [LARGE SCALE GENOMIC DNA]</scope>
    <source>
        <strain evidence="2 3">T3/55T</strain>
    </source>
</reference>
<dbReference type="AlphaFoldDB" id="A0A0H5SJD7"/>
<sequence length="110" mass="12325">MSYNFSELFLFFGIISLGTIITRALPFLIFPENKKIPKYIKYLSDVLPYTAIGILVVYCLKDVSFTTSPFGLPELISVAAVVILHIVKNNTLISIGIGTILYMILINFVF</sequence>
<feature type="transmembrane region" description="Helical" evidence="1">
    <location>
        <begin position="92"/>
        <end position="109"/>
    </location>
</feature>
<protein>
    <submittedName>
        <fullName evidence="2">Putative membrane protein</fullName>
    </submittedName>
</protein>
<feature type="transmembrane region" description="Helical" evidence="1">
    <location>
        <begin position="6"/>
        <end position="30"/>
    </location>
</feature>
<dbReference type="RefSeq" id="WP_103203697.1">
    <property type="nucleotide sequence ID" value="NZ_CVTD020000026.1"/>
</dbReference>
<dbReference type="OrthoDB" id="308265at2"/>
<evidence type="ECO:0000313" key="2">
    <source>
        <dbReference type="EMBL" id="CRZ35622.1"/>
    </source>
</evidence>
<keyword evidence="1" id="KW-1133">Transmembrane helix</keyword>
<organism evidence="2 3">
    <name type="scientific">Herbinix hemicellulosilytica</name>
    <dbReference type="NCBI Taxonomy" id="1564487"/>
    <lineage>
        <taxon>Bacteria</taxon>
        <taxon>Bacillati</taxon>
        <taxon>Bacillota</taxon>
        <taxon>Clostridia</taxon>
        <taxon>Lachnospirales</taxon>
        <taxon>Lachnospiraceae</taxon>
        <taxon>Herbinix</taxon>
    </lineage>
</organism>
<dbReference type="EMBL" id="CVTD020000026">
    <property type="protein sequence ID" value="CRZ35622.1"/>
    <property type="molecule type" value="Genomic_DNA"/>
</dbReference>
<gene>
    <name evidence="2" type="ORF">HHT355_2436</name>
</gene>